<dbReference type="RefSeq" id="WP_207658160.1">
    <property type="nucleotide sequence ID" value="NZ_QKMR01000048.1"/>
</dbReference>
<reference evidence="2 3" key="1">
    <citation type="submission" date="2018-06" db="EMBL/GenBank/DDBJ databases">
        <title>Genomic Encyclopedia of Type Strains, Phase I: the one thousand microbial genomes (KMG-I) project.</title>
        <authorList>
            <person name="Kyrpides N."/>
        </authorList>
    </citation>
    <scope>NUCLEOTIDE SEQUENCE [LARGE SCALE GENOMIC DNA]</scope>
    <source>
        <strain evidence="2 3">DSM 19573</strain>
    </source>
</reference>
<evidence type="ECO:0000313" key="2">
    <source>
        <dbReference type="EMBL" id="PYG83887.1"/>
    </source>
</evidence>
<dbReference type="AlphaFoldDB" id="A0A318XF73"/>
<keyword evidence="3" id="KW-1185">Reference proteome</keyword>
<proteinExistence type="predicted"/>
<feature type="domain" description="IstB-like ATP-binding" evidence="1">
    <location>
        <begin position="8"/>
        <end position="66"/>
    </location>
</feature>
<dbReference type="EMBL" id="QKMR01000048">
    <property type="protein sequence ID" value="PYG83887.1"/>
    <property type="molecule type" value="Genomic_DNA"/>
</dbReference>
<dbReference type="InterPro" id="IPR002611">
    <property type="entry name" value="IstB_ATP-bd"/>
</dbReference>
<accession>A0A318XF73</accession>
<dbReference type="Proteomes" id="UP000248132">
    <property type="component" value="Unassembled WGS sequence"/>
</dbReference>
<evidence type="ECO:0000313" key="3">
    <source>
        <dbReference type="Proteomes" id="UP000248132"/>
    </source>
</evidence>
<protein>
    <submittedName>
        <fullName evidence="2">IstB-like ATP binding protein</fullName>
    </submittedName>
</protein>
<evidence type="ECO:0000259" key="1">
    <source>
        <dbReference type="Pfam" id="PF01695"/>
    </source>
</evidence>
<comment type="caution">
    <text evidence="2">The sequence shown here is derived from an EMBL/GenBank/DDBJ whole genome shotgun (WGS) entry which is preliminary data.</text>
</comment>
<dbReference type="GO" id="GO:0005524">
    <property type="term" value="F:ATP binding"/>
    <property type="evidence" value="ECO:0007669"/>
    <property type="project" value="InterPro"/>
</dbReference>
<dbReference type="Pfam" id="PF01695">
    <property type="entry name" value="IstB_IS21"/>
    <property type="match status" value="1"/>
</dbReference>
<sequence>MLNETTVTKLHEMKLSTMAQAFRDQTKDSNFSNMSFEERFGMLVDIEWSNRKSNRLIRLIKKADYAFNDACRRCINFCVWDAGNTP</sequence>
<feature type="non-terminal residue" evidence="2">
    <location>
        <position position="86"/>
    </location>
</feature>
<gene>
    <name evidence="2" type="ORF">LY28_03789</name>
</gene>
<organism evidence="2 3">
    <name type="scientific">Ruminiclostridium sufflavum DSM 19573</name>
    <dbReference type="NCBI Taxonomy" id="1121337"/>
    <lineage>
        <taxon>Bacteria</taxon>
        <taxon>Bacillati</taxon>
        <taxon>Bacillota</taxon>
        <taxon>Clostridia</taxon>
        <taxon>Eubacteriales</taxon>
        <taxon>Oscillospiraceae</taxon>
        <taxon>Ruminiclostridium</taxon>
    </lineage>
</organism>
<name>A0A318XF73_9FIRM</name>